<name>A0ABZ2MJ18_9MICO</name>
<evidence type="ECO:0000313" key="10">
    <source>
        <dbReference type="Proteomes" id="UP001382727"/>
    </source>
</evidence>
<keyword evidence="10" id="KW-1185">Reference proteome</keyword>
<keyword evidence="2 9" id="KW-0489">Methyltransferase</keyword>
<dbReference type="Gene3D" id="1.10.10.10">
    <property type="entry name" value="Winged helix-like DNA-binding domain superfamily/Winged helix DNA-binding domain"/>
    <property type="match status" value="1"/>
</dbReference>
<dbReference type="InterPro" id="IPR036388">
    <property type="entry name" value="WH-like_DNA-bd_sf"/>
</dbReference>
<dbReference type="Gene3D" id="3.30.160.70">
    <property type="entry name" value="Methylated DNA-protein cysteine methyltransferase domain"/>
    <property type="match status" value="1"/>
</dbReference>
<comment type="catalytic activity">
    <reaction evidence="6">
        <text>a 6-O-methyl-2'-deoxyguanosine in DNA + L-cysteinyl-[protein] = S-methyl-L-cysteinyl-[protein] + a 2'-deoxyguanosine in DNA</text>
        <dbReference type="Rhea" id="RHEA:24000"/>
        <dbReference type="Rhea" id="RHEA-COMP:10131"/>
        <dbReference type="Rhea" id="RHEA-COMP:10132"/>
        <dbReference type="Rhea" id="RHEA-COMP:11367"/>
        <dbReference type="Rhea" id="RHEA-COMP:11368"/>
        <dbReference type="ChEBI" id="CHEBI:29950"/>
        <dbReference type="ChEBI" id="CHEBI:82612"/>
        <dbReference type="ChEBI" id="CHEBI:85445"/>
        <dbReference type="ChEBI" id="CHEBI:85448"/>
        <dbReference type="EC" id="2.1.1.63"/>
    </reaction>
</comment>
<evidence type="ECO:0000256" key="2">
    <source>
        <dbReference type="ARBA" id="ARBA00022603"/>
    </source>
</evidence>
<dbReference type="InterPro" id="IPR001497">
    <property type="entry name" value="MethylDNA_cys_MeTrfase_AS"/>
</dbReference>
<evidence type="ECO:0000256" key="6">
    <source>
        <dbReference type="ARBA" id="ARBA00049348"/>
    </source>
</evidence>
<evidence type="ECO:0000259" key="8">
    <source>
        <dbReference type="Pfam" id="PF02870"/>
    </source>
</evidence>
<feature type="domain" description="Methylguanine DNA methyltransferase ribonuclease-like" evidence="8">
    <location>
        <begin position="24"/>
        <end position="100"/>
    </location>
</feature>
<dbReference type="PANTHER" id="PTHR10815:SF14">
    <property type="entry name" value="BIFUNCTIONAL TRANSCRIPTIONAL ACTIVATOR_DNA REPAIR ENZYME ADA"/>
    <property type="match status" value="1"/>
</dbReference>
<dbReference type="NCBIfam" id="TIGR00589">
    <property type="entry name" value="ogt"/>
    <property type="match status" value="1"/>
</dbReference>
<comment type="catalytic activity">
    <reaction evidence="1">
        <text>a 4-O-methyl-thymidine in DNA + L-cysteinyl-[protein] = a thymidine in DNA + S-methyl-L-cysteinyl-[protein]</text>
        <dbReference type="Rhea" id="RHEA:53428"/>
        <dbReference type="Rhea" id="RHEA-COMP:10131"/>
        <dbReference type="Rhea" id="RHEA-COMP:10132"/>
        <dbReference type="Rhea" id="RHEA-COMP:13555"/>
        <dbReference type="Rhea" id="RHEA-COMP:13556"/>
        <dbReference type="ChEBI" id="CHEBI:29950"/>
        <dbReference type="ChEBI" id="CHEBI:82612"/>
        <dbReference type="ChEBI" id="CHEBI:137386"/>
        <dbReference type="ChEBI" id="CHEBI:137387"/>
        <dbReference type="EC" id="2.1.1.63"/>
    </reaction>
</comment>
<keyword evidence="3 9" id="KW-0808">Transferase</keyword>
<dbReference type="InterPro" id="IPR036217">
    <property type="entry name" value="MethylDNA_cys_MeTrfase_DNAb"/>
</dbReference>
<dbReference type="Pfam" id="PF01035">
    <property type="entry name" value="DNA_binding_1"/>
    <property type="match status" value="1"/>
</dbReference>
<gene>
    <name evidence="9" type="ORF">V1351_02440</name>
</gene>
<evidence type="ECO:0000259" key="7">
    <source>
        <dbReference type="Pfam" id="PF01035"/>
    </source>
</evidence>
<evidence type="ECO:0000313" key="9">
    <source>
        <dbReference type="EMBL" id="WXB76940.1"/>
    </source>
</evidence>
<dbReference type="EC" id="2.1.1.63" evidence="9"/>
<organism evidence="9 10">
    <name type="scientific">Janibacter alittae</name>
    <dbReference type="NCBI Taxonomy" id="3115209"/>
    <lineage>
        <taxon>Bacteria</taxon>
        <taxon>Bacillati</taxon>
        <taxon>Actinomycetota</taxon>
        <taxon>Actinomycetes</taxon>
        <taxon>Micrococcales</taxon>
        <taxon>Intrasporangiaceae</taxon>
        <taxon>Janibacter</taxon>
    </lineage>
</organism>
<keyword evidence="5" id="KW-0234">DNA repair</keyword>
<evidence type="ECO:0000256" key="5">
    <source>
        <dbReference type="ARBA" id="ARBA00023204"/>
    </source>
</evidence>
<accession>A0ABZ2MJ18</accession>
<proteinExistence type="predicted"/>
<dbReference type="Proteomes" id="UP001382727">
    <property type="component" value="Chromosome"/>
</dbReference>
<dbReference type="InterPro" id="IPR036631">
    <property type="entry name" value="MGMT_N_sf"/>
</dbReference>
<dbReference type="Pfam" id="PF02870">
    <property type="entry name" value="Methyltransf_1N"/>
    <property type="match status" value="1"/>
</dbReference>
<dbReference type="RefSeq" id="WP_338750385.1">
    <property type="nucleotide sequence ID" value="NZ_CP144913.1"/>
</dbReference>
<dbReference type="InterPro" id="IPR014048">
    <property type="entry name" value="MethylDNA_cys_MeTrfase_DNA-bd"/>
</dbReference>
<dbReference type="PROSITE" id="PS00374">
    <property type="entry name" value="MGMT"/>
    <property type="match status" value="1"/>
</dbReference>
<dbReference type="EMBL" id="CP144913">
    <property type="protein sequence ID" value="WXB76940.1"/>
    <property type="molecule type" value="Genomic_DNA"/>
</dbReference>
<evidence type="ECO:0000256" key="1">
    <source>
        <dbReference type="ARBA" id="ARBA00001286"/>
    </source>
</evidence>
<reference evidence="9 10" key="1">
    <citation type="submission" date="2024-02" db="EMBL/GenBank/DDBJ databases">
        <title>Janibacter sp. nov., isolated from gut of marine sandworm.</title>
        <authorList>
            <person name="Kim B."/>
            <person name="Jun M.O."/>
            <person name="Shin N.-R."/>
        </authorList>
    </citation>
    <scope>NUCLEOTIDE SEQUENCE [LARGE SCALE GENOMIC DNA]</scope>
    <source>
        <strain evidence="9 10">A1S7</strain>
    </source>
</reference>
<dbReference type="PANTHER" id="PTHR10815">
    <property type="entry name" value="METHYLATED-DNA--PROTEIN-CYSTEINE METHYLTRANSFERASE"/>
    <property type="match status" value="1"/>
</dbReference>
<sequence>MNHLNDLHADLVERAVAADLLDVAYRVLDSPLGPLLVAATGAGVVRVAFALEDHDAVLADLADRVSPRVLRAPARLDATAHALADYLEGRSQRVEVPVDLRLLSGYRREVVGALPAIGYGSTTTYAELAAATGRPRAVRAVGSACANNPVPVVLPCHRVLRSDGSEGGYRGGPEAKRQLLALEATPFAPA</sequence>
<dbReference type="InterPro" id="IPR008332">
    <property type="entry name" value="MethylG_MeTrfase_N"/>
</dbReference>
<dbReference type="SUPFAM" id="SSF46767">
    <property type="entry name" value="Methylated DNA-protein cysteine methyltransferase, C-terminal domain"/>
    <property type="match status" value="1"/>
</dbReference>
<dbReference type="GO" id="GO:0003908">
    <property type="term" value="F:methylated-DNA-[protein]-cysteine S-methyltransferase activity"/>
    <property type="evidence" value="ECO:0007669"/>
    <property type="project" value="UniProtKB-EC"/>
</dbReference>
<protein>
    <submittedName>
        <fullName evidence="9">Methylated-DNA--[protein]-cysteine S-methyltransferase</fullName>
        <ecNumber evidence="9">2.1.1.63</ecNumber>
    </submittedName>
</protein>
<evidence type="ECO:0000256" key="3">
    <source>
        <dbReference type="ARBA" id="ARBA00022679"/>
    </source>
</evidence>
<feature type="domain" description="Methylated-DNA-[protein]-cysteine S-methyltransferase DNA binding" evidence="7">
    <location>
        <begin position="107"/>
        <end position="184"/>
    </location>
</feature>
<dbReference type="GO" id="GO:0032259">
    <property type="term" value="P:methylation"/>
    <property type="evidence" value="ECO:0007669"/>
    <property type="project" value="UniProtKB-KW"/>
</dbReference>
<evidence type="ECO:0000256" key="4">
    <source>
        <dbReference type="ARBA" id="ARBA00022763"/>
    </source>
</evidence>
<dbReference type="SUPFAM" id="SSF53155">
    <property type="entry name" value="Methylated DNA-protein cysteine methyltransferase domain"/>
    <property type="match status" value="1"/>
</dbReference>
<keyword evidence="4" id="KW-0227">DNA damage</keyword>
<dbReference type="CDD" id="cd06445">
    <property type="entry name" value="ATase"/>
    <property type="match status" value="1"/>
</dbReference>